<dbReference type="InterPro" id="IPR042529">
    <property type="entry name" value="IF_2B-like_C"/>
</dbReference>
<organism evidence="10 11">
    <name type="scientific">Microthyrium microscopicum</name>
    <dbReference type="NCBI Taxonomy" id="703497"/>
    <lineage>
        <taxon>Eukaryota</taxon>
        <taxon>Fungi</taxon>
        <taxon>Dikarya</taxon>
        <taxon>Ascomycota</taxon>
        <taxon>Pezizomycotina</taxon>
        <taxon>Dothideomycetes</taxon>
        <taxon>Dothideomycetes incertae sedis</taxon>
        <taxon>Microthyriales</taxon>
        <taxon>Microthyriaceae</taxon>
        <taxon>Microthyrium</taxon>
    </lineage>
</organism>
<dbReference type="Gene3D" id="3.40.50.10470">
    <property type="entry name" value="Translation initiation factor eif-2b, domain 2"/>
    <property type="match status" value="1"/>
</dbReference>
<dbReference type="PANTHER" id="PTHR45860:SF1">
    <property type="entry name" value="TRANSLATION INITIATION FACTOR EIF-2B SUBUNIT ALPHA"/>
    <property type="match status" value="1"/>
</dbReference>
<dbReference type="InterPro" id="IPR042528">
    <property type="entry name" value="elF-2B_alpha_N"/>
</dbReference>
<comment type="subunit">
    <text evidence="8">Component of the translation initiation factor 2B (eIF2B) complex which is a heterodecamer of two sets of five different subunits: alpha, beta, gamma, delta and epsilon. Subunits alpha, beta and delta comprise a regulatory subcomplex and subunits epsilon and gamma comprise a catalytic subcomplex. Within the complex, the hexameric regulatory complex resides at the center, with the two heterodimeric catalytic subcomplexes bound on opposite sides.</text>
</comment>
<evidence type="ECO:0000313" key="10">
    <source>
        <dbReference type="EMBL" id="KAF2672316.1"/>
    </source>
</evidence>
<proteinExistence type="inferred from homology"/>
<name>A0A6A6UKU6_9PEZI</name>
<dbReference type="Gene3D" id="1.20.120.1070">
    <property type="entry name" value="Translation initiation factor eIF-2B, N-terminal domain"/>
    <property type="match status" value="1"/>
</dbReference>
<protein>
    <recommendedName>
        <fullName evidence="6">Translation initiation factor eIF2B subunit alpha</fullName>
    </recommendedName>
    <alternativeName>
        <fullName evidence="7">eIF2B GDP-GTP exchange factor subunit alpha</fullName>
    </alternativeName>
</protein>
<dbReference type="Proteomes" id="UP000799302">
    <property type="component" value="Unassembled WGS sequence"/>
</dbReference>
<dbReference type="EMBL" id="MU004232">
    <property type="protein sequence ID" value="KAF2672316.1"/>
    <property type="molecule type" value="Genomic_DNA"/>
</dbReference>
<keyword evidence="3" id="KW-0963">Cytoplasm</keyword>
<dbReference type="GO" id="GO:0005829">
    <property type="term" value="C:cytosol"/>
    <property type="evidence" value="ECO:0007669"/>
    <property type="project" value="UniProtKB-SubCell"/>
</dbReference>
<dbReference type="PANTHER" id="PTHR45860">
    <property type="entry name" value="TRANSLATION INITIATION FACTOR EIF-2B SUBUNIT ALPHA"/>
    <property type="match status" value="1"/>
</dbReference>
<sequence length="345" mass="36963">MSLSDVSSNGNSYPQVLKVATYHALLSSDADLTMPVAAIESLVRALAAHPTSTISETLEYLKSLVETLTASVPNPISLSAGTDLFQRYLISSLQTRQAGSSTDFDMLRRHLINNARLFVQRAKDSRNIIAGFGKNFVRDGCTVLTAGGSRVVGALLKESASRSAVRFRVVYVLGQSETPGARPEGSDTVDALRAQGVPVATIGEGAVAYSLSQVDMVIVGAEGVVENGGAISRLGTYQIGLLAKAHSIPFYVVAESHKFVRLFPLGQYDLPIEQQVVEFKVENEKVVDELAKTVDLTKSSRGKRKLSNGPHAVDFTPPDLISGIITESGVLTPSAVSEELIKIWF</sequence>
<evidence type="ECO:0000256" key="5">
    <source>
        <dbReference type="ARBA" id="ARBA00022917"/>
    </source>
</evidence>
<evidence type="ECO:0000313" key="11">
    <source>
        <dbReference type="Proteomes" id="UP000799302"/>
    </source>
</evidence>
<evidence type="ECO:0000256" key="6">
    <source>
        <dbReference type="ARBA" id="ARBA00044208"/>
    </source>
</evidence>
<evidence type="ECO:0000256" key="4">
    <source>
        <dbReference type="ARBA" id="ARBA00022540"/>
    </source>
</evidence>
<dbReference type="SUPFAM" id="SSF100950">
    <property type="entry name" value="NagB/RpiA/CoA transferase-like"/>
    <property type="match status" value="1"/>
</dbReference>
<evidence type="ECO:0000256" key="1">
    <source>
        <dbReference type="ARBA" id="ARBA00004514"/>
    </source>
</evidence>
<evidence type="ECO:0000256" key="3">
    <source>
        <dbReference type="ARBA" id="ARBA00022490"/>
    </source>
</evidence>
<evidence type="ECO:0000256" key="8">
    <source>
        <dbReference type="ARBA" id="ARBA00046432"/>
    </source>
</evidence>
<gene>
    <name evidence="10" type="ORF">BT63DRAFT_432027</name>
</gene>
<keyword evidence="4 10" id="KW-0396">Initiation factor</keyword>
<keyword evidence="11" id="KW-1185">Reference proteome</keyword>
<evidence type="ECO:0000256" key="7">
    <source>
        <dbReference type="ARBA" id="ARBA00044236"/>
    </source>
</evidence>
<keyword evidence="5" id="KW-0648">Protein biosynthesis</keyword>
<dbReference type="GO" id="GO:0003743">
    <property type="term" value="F:translation initiation factor activity"/>
    <property type="evidence" value="ECO:0007669"/>
    <property type="project" value="UniProtKB-KW"/>
</dbReference>
<dbReference type="GO" id="GO:0005851">
    <property type="term" value="C:eukaryotic translation initiation factor 2B complex"/>
    <property type="evidence" value="ECO:0007669"/>
    <property type="project" value="TreeGrafter"/>
</dbReference>
<dbReference type="AlphaFoldDB" id="A0A6A6UKU6"/>
<accession>A0A6A6UKU6</accession>
<comment type="subcellular location">
    <subcellularLocation>
        <location evidence="1">Cytoplasm</location>
        <location evidence="1">Cytosol</location>
    </subcellularLocation>
</comment>
<comment type="similarity">
    <text evidence="2 9">Belongs to the eIF-2B alpha/beta/delta subunits family.</text>
</comment>
<dbReference type="OrthoDB" id="10249309at2759"/>
<dbReference type="InterPro" id="IPR000649">
    <property type="entry name" value="IF-2B-related"/>
</dbReference>
<evidence type="ECO:0000256" key="9">
    <source>
        <dbReference type="RuleBase" id="RU003814"/>
    </source>
</evidence>
<evidence type="ECO:0000256" key="2">
    <source>
        <dbReference type="ARBA" id="ARBA00007251"/>
    </source>
</evidence>
<dbReference type="InterPro" id="IPR037171">
    <property type="entry name" value="NagB/RpiA_transferase-like"/>
</dbReference>
<reference evidence="10" key="1">
    <citation type="journal article" date="2020" name="Stud. Mycol.">
        <title>101 Dothideomycetes genomes: a test case for predicting lifestyles and emergence of pathogens.</title>
        <authorList>
            <person name="Haridas S."/>
            <person name="Albert R."/>
            <person name="Binder M."/>
            <person name="Bloem J."/>
            <person name="Labutti K."/>
            <person name="Salamov A."/>
            <person name="Andreopoulos B."/>
            <person name="Baker S."/>
            <person name="Barry K."/>
            <person name="Bills G."/>
            <person name="Bluhm B."/>
            <person name="Cannon C."/>
            <person name="Castanera R."/>
            <person name="Culley D."/>
            <person name="Daum C."/>
            <person name="Ezra D."/>
            <person name="Gonzalez J."/>
            <person name="Henrissat B."/>
            <person name="Kuo A."/>
            <person name="Liang C."/>
            <person name="Lipzen A."/>
            <person name="Lutzoni F."/>
            <person name="Magnuson J."/>
            <person name="Mondo S."/>
            <person name="Nolan M."/>
            <person name="Ohm R."/>
            <person name="Pangilinan J."/>
            <person name="Park H.-J."/>
            <person name="Ramirez L."/>
            <person name="Alfaro M."/>
            <person name="Sun H."/>
            <person name="Tritt A."/>
            <person name="Yoshinaga Y."/>
            <person name="Zwiers L.-H."/>
            <person name="Turgeon B."/>
            <person name="Goodwin S."/>
            <person name="Spatafora J."/>
            <person name="Crous P."/>
            <person name="Grigoriev I."/>
        </authorList>
    </citation>
    <scope>NUCLEOTIDE SEQUENCE</scope>
    <source>
        <strain evidence="10">CBS 115976</strain>
    </source>
</reference>
<dbReference type="Pfam" id="PF01008">
    <property type="entry name" value="IF-2B"/>
    <property type="match status" value="1"/>
</dbReference>
<dbReference type="GO" id="GO:0005085">
    <property type="term" value="F:guanyl-nucleotide exchange factor activity"/>
    <property type="evidence" value="ECO:0007669"/>
    <property type="project" value="TreeGrafter"/>
</dbReference>
<dbReference type="InterPro" id="IPR051501">
    <property type="entry name" value="eIF2B_alpha/beta/delta"/>
</dbReference>